<feature type="transmembrane region" description="Helical" evidence="6">
    <location>
        <begin position="71"/>
        <end position="89"/>
    </location>
</feature>
<dbReference type="KEGG" id="bbel:109464517"/>
<comment type="similarity">
    <text evidence="2">Belongs to the steroid 5-alpha reductase family.</text>
</comment>
<dbReference type="InterPro" id="IPR001104">
    <property type="entry name" value="3-oxo-5_a-steroid_4-DH_C"/>
</dbReference>
<organism evidence="8 9">
    <name type="scientific">Branchiostoma belcheri</name>
    <name type="common">Amphioxus</name>
    <dbReference type="NCBI Taxonomy" id="7741"/>
    <lineage>
        <taxon>Eukaryota</taxon>
        <taxon>Metazoa</taxon>
        <taxon>Chordata</taxon>
        <taxon>Cephalochordata</taxon>
        <taxon>Leptocardii</taxon>
        <taxon>Amphioxiformes</taxon>
        <taxon>Branchiostomatidae</taxon>
        <taxon>Branchiostoma</taxon>
    </lineage>
</organism>
<dbReference type="Pfam" id="PF02544">
    <property type="entry name" value="Steroid_dh"/>
    <property type="match status" value="1"/>
</dbReference>
<dbReference type="PANTHER" id="PTHR10556:SF35">
    <property type="entry name" value="3-OXO-5-ALPHA-STEROID 4-DEHYDROGENASE FAMILY PROTEIN"/>
    <property type="match status" value="1"/>
</dbReference>
<keyword evidence="8" id="KW-1185">Reference proteome</keyword>
<dbReference type="OrthoDB" id="540503at2759"/>
<keyword evidence="5 6" id="KW-0472">Membrane</keyword>
<feature type="transmembrane region" description="Helical" evidence="6">
    <location>
        <begin position="21"/>
        <end position="44"/>
    </location>
</feature>
<dbReference type="GO" id="GO:0016627">
    <property type="term" value="F:oxidoreductase activity, acting on the CH-CH group of donors"/>
    <property type="evidence" value="ECO:0007669"/>
    <property type="project" value="InterPro"/>
</dbReference>
<evidence type="ECO:0000256" key="3">
    <source>
        <dbReference type="ARBA" id="ARBA00022692"/>
    </source>
</evidence>
<evidence type="ECO:0000256" key="2">
    <source>
        <dbReference type="ARBA" id="ARBA00007742"/>
    </source>
</evidence>
<dbReference type="RefSeq" id="XP_019617083.1">
    <property type="nucleotide sequence ID" value="XM_019761524.1"/>
</dbReference>
<sequence>MASETSKISGSPSQGHVSSGLNPVAVNSVTYLGTIVVYLLAFFLREFPKPVPFPAAGCLVPSDGDFGEWTPAGYVLMALWCFHFMRRFVEVLFVHEYKRKMSYVESVGAPVYYWLFGFWTGLSLRPDLGYVNTYLSMFVIGCLMFFVGEVGNGVSHLQLRSLRSNKNTHLLYQTKSQHVVPNGLMFELVSCPHYFFEIVSWLGFSLATWALSVVVFLAATVLTLCIYGHKKHQAYRTEFDGREGRELYPPNRKALIPFVF</sequence>
<feature type="transmembrane region" description="Helical" evidence="6">
    <location>
        <begin position="202"/>
        <end position="227"/>
    </location>
</feature>
<evidence type="ECO:0000259" key="7">
    <source>
        <dbReference type="Pfam" id="PF02544"/>
    </source>
</evidence>
<dbReference type="PROSITE" id="PS50244">
    <property type="entry name" value="S5A_REDUCTASE"/>
    <property type="match status" value="1"/>
</dbReference>
<accession>A0A6P4XY76</accession>
<evidence type="ECO:0000256" key="5">
    <source>
        <dbReference type="ARBA" id="ARBA00023136"/>
    </source>
</evidence>
<feature type="transmembrane region" description="Helical" evidence="6">
    <location>
        <begin position="134"/>
        <end position="157"/>
    </location>
</feature>
<feature type="transmembrane region" description="Helical" evidence="6">
    <location>
        <begin position="178"/>
        <end position="196"/>
    </location>
</feature>
<dbReference type="InterPro" id="IPR039357">
    <property type="entry name" value="SRD5A/TECR"/>
</dbReference>
<evidence type="ECO:0000256" key="6">
    <source>
        <dbReference type="SAM" id="Phobius"/>
    </source>
</evidence>
<evidence type="ECO:0000313" key="9">
    <source>
        <dbReference type="RefSeq" id="XP_019617083.1"/>
    </source>
</evidence>
<reference evidence="9" key="1">
    <citation type="submission" date="2025-08" db="UniProtKB">
        <authorList>
            <consortium name="RefSeq"/>
        </authorList>
    </citation>
    <scope>IDENTIFICATION</scope>
    <source>
        <tissue evidence="9">Gonad</tissue>
    </source>
</reference>
<proteinExistence type="inferred from homology"/>
<keyword evidence="3 6" id="KW-0812">Transmembrane</keyword>
<dbReference type="PANTHER" id="PTHR10556">
    <property type="entry name" value="3-OXO-5-ALPHA-STEROID 4-DEHYDROGENASE"/>
    <property type="match status" value="1"/>
</dbReference>
<dbReference type="GO" id="GO:0006629">
    <property type="term" value="P:lipid metabolic process"/>
    <property type="evidence" value="ECO:0007669"/>
    <property type="project" value="InterPro"/>
</dbReference>
<gene>
    <name evidence="9" type="primary">LOC109464517</name>
</gene>
<comment type="subcellular location">
    <subcellularLocation>
        <location evidence="1">Membrane</location>
        <topology evidence="1">Multi-pass membrane protein</topology>
    </subcellularLocation>
</comment>
<dbReference type="AlphaFoldDB" id="A0A6P4XY76"/>
<evidence type="ECO:0000256" key="4">
    <source>
        <dbReference type="ARBA" id="ARBA00022989"/>
    </source>
</evidence>
<dbReference type="GO" id="GO:0016020">
    <property type="term" value="C:membrane"/>
    <property type="evidence" value="ECO:0007669"/>
    <property type="project" value="UniProtKB-SubCell"/>
</dbReference>
<keyword evidence="4 6" id="KW-1133">Transmembrane helix</keyword>
<evidence type="ECO:0000313" key="8">
    <source>
        <dbReference type="Proteomes" id="UP000515135"/>
    </source>
</evidence>
<dbReference type="GeneID" id="109464517"/>
<name>A0A6P4XY76_BRABE</name>
<feature type="transmembrane region" description="Helical" evidence="6">
    <location>
        <begin position="101"/>
        <end position="122"/>
    </location>
</feature>
<dbReference type="Proteomes" id="UP000515135">
    <property type="component" value="Unplaced"/>
</dbReference>
<feature type="domain" description="3-oxo-5-alpha-steroid 4-dehydrogenase C-terminal" evidence="7">
    <location>
        <begin position="116"/>
        <end position="260"/>
    </location>
</feature>
<evidence type="ECO:0000256" key="1">
    <source>
        <dbReference type="ARBA" id="ARBA00004141"/>
    </source>
</evidence>
<protein>
    <submittedName>
        <fullName evidence="9">Very-long-chain enoyl-CoA reductase-like</fullName>
    </submittedName>
</protein>